<proteinExistence type="predicted"/>
<evidence type="ECO:0000256" key="1">
    <source>
        <dbReference type="SAM" id="Phobius"/>
    </source>
</evidence>
<dbReference type="OrthoDB" id="286194at2"/>
<evidence type="ECO:0000313" key="2">
    <source>
        <dbReference type="EMBL" id="QDV51706.1"/>
    </source>
</evidence>
<gene>
    <name evidence="2" type="ORF">Enr17x_37640</name>
</gene>
<protein>
    <submittedName>
        <fullName evidence="2">Uncharacterized protein</fullName>
    </submittedName>
</protein>
<evidence type="ECO:0000313" key="3">
    <source>
        <dbReference type="Proteomes" id="UP000318313"/>
    </source>
</evidence>
<dbReference type="Proteomes" id="UP000318313">
    <property type="component" value="Chromosome"/>
</dbReference>
<organism evidence="2 3">
    <name type="scientific">Gimesia fumaroli</name>
    <dbReference type="NCBI Taxonomy" id="2527976"/>
    <lineage>
        <taxon>Bacteria</taxon>
        <taxon>Pseudomonadati</taxon>
        <taxon>Planctomycetota</taxon>
        <taxon>Planctomycetia</taxon>
        <taxon>Planctomycetales</taxon>
        <taxon>Planctomycetaceae</taxon>
        <taxon>Gimesia</taxon>
    </lineage>
</organism>
<dbReference type="EMBL" id="CP037452">
    <property type="protein sequence ID" value="QDV51706.1"/>
    <property type="molecule type" value="Genomic_DNA"/>
</dbReference>
<feature type="transmembrane region" description="Helical" evidence="1">
    <location>
        <begin position="21"/>
        <end position="44"/>
    </location>
</feature>
<feature type="transmembrane region" description="Helical" evidence="1">
    <location>
        <begin position="56"/>
        <end position="81"/>
    </location>
</feature>
<keyword evidence="1" id="KW-0812">Transmembrane</keyword>
<dbReference type="KEGG" id="gfm:Enr17x_37640"/>
<name>A0A518IF40_9PLAN</name>
<dbReference type="RefSeq" id="WP_145311087.1">
    <property type="nucleotide sequence ID" value="NZ_CP037452.1"/>
</dbReference>
<keyword evidence="1" id="KW-1133">Transmembrane helix</keyword>
<keyword evidence="3" id="KW-1185">Reference proteome</keyword>
<keyword evidence="1" id="KW-0472">Membrane</keyword>
<reference evidence="2 3" key="1">
    <citation type="submission" date="2019-03" db="EMBL/GenBank/DDBJ databases">
        <title>Deep-cultivation of Planctomycetes and their phenomic and genomic characterization uncovers novel biology.</title>
        <authorList>
            <person name="Wiegand S."/>
            <person name="Jogler M."/>
            <person name="Boedeker C."/>
            <person name="Pinto D."/>
            <person name="Vollmers J."/>
            <person name="Rivas-Marin E."/>
            <person name="Kohn T."/>
            <person name="Peeters S.H."/>
            <person name="Heuer A."/>
            <person name="Rast P."/>
            <person name="Oberbeckmann S."/>
            <person name="Bunk B."/>
            <person name="Jeske O."/>
            <person name="Meyerdierks A."/>
            <person name="Storesund J.E."/>
            <person name="Kallscheuer N."/>
            <person name="Luecker S."/>
            <person name="Lage O.M."/>
            <person name="Pohl T."/>
            <person name="Merkel B.J."/>
            <person name="Hornburger P."/>
            <person name="Mueller R.-W."/>
            <person name="Bruemmer F."/>
            <person name="Labrenz M."/>
            <person name="Spormann A.M."/>
            <person name="Op den Camp H."/>
            <person name="Overmann J."/>
            <person name="Amann R."/>
            <person name="Jetten M.S.M."/>
            <person name="Mascher T."/>
            <person name="Medema M.H."/>
            <person name="Devos D.P."/>
            <person name="Kaster A.-K."/>
            <person name="Ovreas L."/>
            <person name="Rohde M."/>
            <person name="Galperin M.Y."/>
            <person name="Jogler C."/>
        </authorList>
    </citation>
    <scope>NUCLEOTIDE SEQUENCE [LARGE SCALE GENOMIC DNA]</scope>
    <source>
        <strain evidence="2 3">Enr17</strain>
    </source>
</reference>
<dbReference type="AlphaFoldDB" id="A0A518IF40"/>
<accession>A0A518IF40</accession>
<sequence length="181" mass="20925">METEQPIRYSLTRRQRLIPHLKIWGPAFVPFFVLLESFFIVRFIGEAIALEWRGTLTFGFLAFGLLLLFRGLVVGLFDIVLHARRDMDITIEENGLGVMIGNERWYLFLDGITKISQYTAGVWTIEHWNGSVVHILKDVISDKQIRHMRQKMEFGRSSAGTAATIERGRQIQTILEDEQMV</sequence>